<feature type="chain" id="PRO_5002792837" evidence="1">
    <location>
        <begin position="24"/>
        <end position="124"/>
    </location>
</feature>
<feature type="signal peptide" evidence="1">
    <location>
        <begin position="1"/>
        <end position="23"/>
    </location>
</feature>
<dbReference type="InParanoid" id="B3MIE6"/>
<dbReference type="Proteomes" id="UP000007801">
    <property type="component" value="Unassembled WGS sequence"/>
</dbReference>
<dbReference type="OMA" id="RINEGGA"/>
<dbReference type="EMBL" id="CH902619">
    <property type="protein sequence ID" value="EDV36994.1"/>
    <property type="molecule type" value="Genomic_DNA"/>
</dbReference>
<reference evidence="2 3" key="1">
    <citation type="journal article" date="2007" name="Nature">
        <title>Evolution of genes and genomes on the Drosophila phylogeny.</title>
        <authorList>
            <consortium name="Drosophila 12 Genomes Consortium"/>
            <person name="Clark A.G."/>
            <person name="Eisen M.B."/>
            <person name="Smith D.R."/>
            <person name="Bergman C.M."/>
            <person name="Oliver B."/>
            <person name="Markow T.A."/>
            <person name="Kaufman T.C."/>
            <person name="Kellis M."/>
            <person name="Gelbart W."/>
            <person name="Iyer V.N."/>
            <person name="Pollard D.A."/>
            <person name="Sackton T.B."/>
            <person name="Larracuente A.M."/>
            <person name="Singh N.D."/>
            <person name="Abad J.P."/>
            <person name="Abt D.N."/>
            <person name="Adryan B."/>
            <person name="Aguade M."/>
            <person name="Akashi H."/>
            <person name="Anderson W.W."/>
            <person name="Aquadro C.F."/>
            <person name="Ardell D.H."/>
            <person name="Arguello R."/>
            <person name="Artieri C.G."/>
            <person name="Barbash D.A."/>
            <person name="Barker D."/>
            <person name="Barsanti P."/>
            <person name="Batterham P."/>
            <person name="Batzoglou S."/>
            <person name="Begun D."/>
            <person name="Bhutkar A."/>
            <person name="Blanco E."/>
            <person name="Bosak S.A."/>
            <person name="Bradley R.K."/>
            <person name="Brand A.D."/>
            <person name="Brent M.R."/>
            <person name="Brooks A.N."/>
            <person name="Brown R.H."/>
            <person name="Butlin R.K."/>
            <person name="Caggese C."/>
            <person name="Calvi B.R."/>
            <person name="Bernardo de Carvalho A."/>
            <person name="Caspi A."/>
            <person name="Castrezana S."/>
            <person name="Celniker S.E."/>
            <person name="Chang J.L."/>
            <person name="Chapple C."/>
            <person name="Chatterji S."/>
            <person name="Chinwalla A."/>
            <person name="Civetta A."/>
            <person name="Clifton S.W."/>
            <person name="Comeron J.M."/>
            <person name="Costello J.C."/>
            <person name="Coyne J.A."/>
            <person name="Daub J."/>
            <person name="David R.G."/>
            <person name="Delcher A.L."/>
            <person name="Delehaunty K."/>
            <person name="Do C.B."/>
            <person name="Ebling H."/>
            <person name="Edwards K."/>
            <person name="Eickbush T."/>
            <person name="Evans J.D."/>
            <person name="Filipski A."/>
            <person name="Findeiss S."/>
            <person name="Freyhult E."/>
            <person name="Fulton L."/>
            <person name="Fulton R."/>
            <person name="Garcia A.C."/>
            <person name="Gardiner A."/>
            <person name="Garfield D.A."/>
            <person name="Garvin B.E."/>
            <person name="Gibson G."/>
            <person name="Gilbert D."/>
            <person name="Gnerre S."/>
            <person name="Godfrey J."/>
            <person name="Good R."/>
            <person name="Gotea V."/>
            <person name="Gravely B."/>
            <person name="Greenberg A.J."/>
            <person name="Griffiths-Jones S."/>
            <person name="Gross S."/>
            <person name="Guigo R."/>
            <person name="Gustafson E.A."/>
            <person name="Haerty W."/>
            <person name="Hahn M.W."/>
            <person name="Halligan D.L."/>
            <person name="Halpern A.L."/>
            <person name="Halter G.M."/>
            <person name="Han M.V."/>
            <person name="Heger A."/>
            <person name="Hillier L."/>
            <person name="Hinrichs A.S."/>
            <person name="Holmes I."/>
            <person name="Hoskins R.A."/>
            <person name="Hubisz M.J."/>
            <person name="Hultmark D."/>
            <person name="Huntley M.A."/>
            <person name="Jaffe D.B."/>
            <person name="Jagadeeshan S."/>
            <person name="Jeck W.R."/>
            <person name="Johnson J."/>
            <person name="Jones C.D."/>
            <person name="Jordan W.C."/>
            <person name="Karpen G.H."/>
            <person name="Kataoka E."/>
            <person name="Keightley P.D."/>
            <person name="Kheradpour P."/>
            <person name="Kirkness E.F."/>
            <person name="Koerich L.B."/>
            <person name="Kristiansen K."/>
            <person name="Kudrna D."/>
            <person name="Kulathinal R.J."/>
            <person name="Kumar S."/>
            <person name="Kwok R."/>
            <person name="Lander E."/>
            <person name="Langley C.H."/>
            <person name="Lapoint R."/>
            <person name="Lazzaro B.P."/>
            <person name="Lee S.J."/>
            <person name="Levesque L."/>
            <person name="Li R."/>
            <person name="Lin C.F."/>
            <person name="Lin M.F."/>
            <person name="Lindblad-Toh K."/>
            <person name="Llopart A."/>
            <person name="Long M."/>
            <person name="Low L."/>
            <person name="Lozovsky E."/>
            <person name="Lu J."/>
            <person name="Luo M."/>
            <person name="Machado C.A."/>
            <person name="Makalowski W."/>
            <person name="Marzo M."/>
            <person name="Matsuda M."/>
            <person name="Matzkin L."/>
            <person name="McAllister B."/>
            <person name="McBride C.S."/>
            <person name="McKernan B."/>
            <person name="McKernan K."/>
            <person name="Mendez-Lago M."/>
            <person name="Minx P."/>
            <person name="Mollenhauer M.U."/>
            <person name="Montooth K."/>
            <person name="Mount S.M."/>
            <person name="Mu X."/>
            <person name="Myers E."/>
            <person name="Negre B."/>
            <person name="Newfeld S."/>
            <person name="Nielsen R."/>
            <person name="Noor M.A."/>
            <person name="O'Grady P."/>
            <person name="Pachter L."/>
            <person name="Papaceit M."/>
            <person name="Parisi M.J."/>
            <person name="Parisi M."/>
            <person name="Parts L."/>
            <person name="Pedersen J.S."/>
            <person name="Pesole G."/>
            <person name="Phillippy A.M."/>
            <person name="Ponting C.P."/>
            <person name="Pop M."/>
            <person name="Porcelli D."/>
            <person name="Powell J.R."/>
            <person name="Prohaska S."/>
            <person name="Pruitt K."/>
            <person name="Puig M."/>
            <person name="Quesneville H."/>
            <person name="Ram K.R."/>
            <person name="Rand D."/>
            <person name="Rasmussen M.D."/>
            <person name="Reed L.K."/>
            <person name="Reenan R."/>
            <person name="Reily A."/>
            <person name="Remington K.A."/>
            <person name="Rieger T.T."/>
            <person name="Ritchie M.G."/>
            <person name="Robin C."/>
            <person name="Rogers Y.H."/>
            <person name="Rohde C."/>
            <person name="Rozas J."/>
            <person name="Rubenfield M.J."/>
            <person name="Ruiz A."/>
            <person name="Russo S."/>
            <person name="Salzberg S.L."/>
            <person name="Sanchez-Gracia A."/>
            <person name="Saranga D.J."/>
            <person name="Sato H."/>
            <person name="Schaeffer S.W."/>
            <person name="Schatz M.C."/>
            <person name="Schlenke T."/>
            <person name="Schwartz R."/>
            <person name="Segarra C."/>
            <person name="Singh R.S."/>
            <person name="Sirot L."/>
            <person name="Sirota M."/>
            <person name="Sisneros N.B."/>
            <person name="Smith C.D."/>
            <person name="Smith T.F."/>
            <person name="Spieth J."/>
            <person name="Stage D.E."/>
            <person name="Stark A."/>
            <person name="Stephan W."/>
            <person name="Strausberg R.L."/>
            <person name="Strempel S."/>
            <person name="Sturgill D."/>
            <person name="Sutton G."/>
            <person name="Sutton G.G."/>
            <person name="Tao W."/>
            <person name="Teichmann S."/>
            <person name="Tobari Y.N."/>
            <person name="Tomimura Y."/>
            <person name="Tsolas J.M."/>
            <person name="Valente V.L."/>
            <person name="Venter E."/>
            <person name="Venter J.C."/>
            <person name="Vicario S."/>
            <person name="Vieira F.G."/>
            <person name="Vilella A.J."/>
            <person name="Villasante A."/>
            <person name="Walenz B."/>
            <person name="Wang J."/>
            <person name="Wasserman M."/>
            <person name="Watts T."/>
            <person name="Wilson D."/>
            <person name="Wilson R.K."/>
            <person name="Wing R.A."/>
            <person name="Wolfner M.F."/>
            <person name="Wong A."/>
            <person name="Wong G.K."/>
            <person name="Wu C.I."/>
            <person name="Wu G."/>
            <person name="Yamamoto D."/>
            <person name="Yang H.P."/>
            <person name="Yang S.P."/>
            <person name="Yorke J.A."/>
            <person name="Yoshida K."/>
            <person name="Zdobnov E."/>
            <person name="Zhang P."/>
            <person name="Zhang Y."/>
            <person name="Zimin A.V."/>
            <person name="Baldwin J."/>
            <person name="Abdouelleil A."/>
            <person name="Abdulkadir J."/>
            <person name="Abebe A."/>
            <person name="Abera B."/>
            <person name="Abreu J."/>
            <person name="Acer S.C."/>
            <person name="Aftuck L."/>
            <person name="Alexander A."/>
            <person name="An P."/>
            <person name="Anderson E."/>
            <person name="Anderson S."/>
            <person name="Arachi H."/>
            <person name="Azer M."/>
            <person name="Bachantsang P."/>
            <person name="Barry A."/>
            <person name="Bayul T."/>
            <person name="Berlin A."/>
            <person name="Bessette D."/>
            <person name="Bloom T."/>
            <person name="Blye J."/>
            <person name="Boguslavskiy L."/>
            <person name="Bonnet C."/>
            <person name="Boukhgalter B."/>
            <person name="Bourzgui I."/>
            <person name="Brown A."/>
            <person name="Cahill P."/>
            <person name="Channer S."/>
            <person name="Cheshatsang Y."/>
            <person name="Chuda L."/>
            <person name="Citroen M."/>
            <person name="Collymore A."/>
            <person name="Cooke P."/>
            <person name="Costello M."/>
            <person name="D'Aco K."/>
            <person name="Daza R."/>
            <person name="De Haan G."/>
            <person name="DeGray S."/>
            <person name="DeMaso C."/>
            <person name="Dhargay N."/>
            <person name="Dooley K."/>
            <person name="Dooley E."/>
            <person name="Doricent M."/>
            <person name="Dorje P."/>
            <person name="Dorjee K."/>
            <person name="Dupes A."/>
            <person name="Elong R."/>
            <person name="Falk J."/>
            <person name="Farina A."/>
            <person name="Faro S."/>
            <person name="Ferguson D."/>
            <person name="Fisher S."/>
            <person name="Foley C.D."/>
            <person name="Franke A."/>
            <person name="Friedrich D."/>
            <person name="Gadbois L."/>
            <person name="Gearin G."/>
            <person name="Gearin C.R."/>
            <person name="Giannoukos G."/>
            <person name="Goode T."/>
            <person name="Graham J."/>
            <person name="Grandbois E."/>
            <person name="Grewal S."/>
            <person name="Gyaltsen K."/>
            <person name="Hafez N."/>
            <person name="Hagos B."/>
            <person name="Hall J."/>
            <person name="Henson C."/>
            <person name="Hollinger A."/>
            <person name="Honan T."/>
            <person name="Huard M.D."/>
            <person name="Hughes L."/>
            <person name="Hurhula B."/>
            <person name="Husby M.E."/>
            <person name="Kamat A."/>
            <person name="Kanga B."/>
            <person name="Kashin S."/>
            <person name="Khazanovich D."/>
            <person name="Kisner P."/>
            <person name="Lance K."/>
            <person name="Lara M."/>
            <person name="Lee W."/>
            <person name="Lennon N."/>
            <person name="Letendre F."/>
            <person name="LeVine R."/>
            <person name="Lipovsky A."/>
            <person name="Liu X."/>
            <person name="Liu J."/>
            <person name="Liu S."/>
            <person name="Lokyitsang T."/>
            <person name="Lokyitsang Y."/>
            <person name="Lubonja R."/>
            <person name="Lui A."/>
            <person name="MacDonald P."/>
            <person name="Magnisalis V."/>
            <person name="Maru K."/>
            <person name="Matthews C."/>
            <person name="McCusker W."/>
            <person name="McDonough S."/>
            <person name="Mehta T."/>
            <person name="Meldrim J."/>
            <person name="Meneus L."/>
            <person name="Mihai O."/>
            <person name="Mihalev A."/>
            <person name="Mihova T."/>
            <person name="Mittelman R."/>
            <person name="Mlenga V."/>
            <person name="Montmayeur A."/>
            <person name="Mulrain L."/>
            <person name="Navidi A."/>
            <person name="Naylor J."/>
            <person name="Negash T."/>
            <person name="Nguyen T."/>
            <person name="Nguyen N."/>
            <person name="Nicol R."/>
            <person name="Norbu C."/>
            <person name="Norbu N."/>
            <person name="Novod N."/>
            <person name="O'Neill B."/>
            <person name="Osman S."/>
            <person name="Markiewicz E."/>
            <person name="Oyono O.L."/>
            <person name="Patti C."/>
            <person name="Phunkhang P."/>
            <person name="Pierre F."/>
            <person name="Priest M."/>
            <person name="Raghuraman S."/>
            <person name="Rege F."/>
            <person name="Reyes R."/>
            <person name="Rise C."/>
            <person name="Rogov P."/>
            <person name="Ross K."/>
            <person name="Ryan E."/>
            <person name="Settipalli S."/>
            <person name="Shea T."/>
            <person name="Sherpa N."/>
            <person name="Shi L."/>
            <person name="Shih D."/>
            <person name="Sparrow T."/>
            <person name="Spaulding J."/>
            <person name="Stalker J."/>
            <person name="Stange-Thomann N."/>
            <person name="Stavropoulos S."/>
            <person name="Stone C."/>
            <person name="Strader C."/>
            <person name="Tesfaye S."/>
            <person name="Thomson T."/>
            <person name="Thoulutsang Y."/>
            <person name="Thoulutsang D."/>
            <person name="Topham K."/>
            <person name="Topping I."/>
            <person name="Tsamla T."/>
            <person name="Vassiliev H."/>
            <person name="Vo A."/>
            <person name="Wangchuk T."/>
            <person name="Wangdi T."/>
            <person name="Weiand M."/>
            <person name="Wilkinson J."/>
            <person name="Wilson A."/>
            <person name="Yadav S."/>
            <person name="Young G."/>
            <person name="Yu Q."/>
            <person name="Zembek L."/>
            <person name="Zhong D."/>
            <person name="Zimmer A."/>
            <person name="Zwirko Z."/>
            <person name="Jaffe D.B."/>
            <person name="Alvarez P."/>
            <person name="Brockman W."/>
            <person name="Butler J."/>
            <person name="Chin C."/>
            <person name="Gnerre S."/>
            <person name="Grabherr M."/>
            <person name="Kleber M."/>
            <person name="Mauceli E."/>
            <person name="MacCallum I."/>
        </authorList>
    </citation>
    <scope>NUCLEOTIDE SEQUENCE [LARGE SCALE GENOMIC DNA]</scope>
    <source>
        <strain evidence="3">Tucson 14024-0371.13</strain>
    </source>
</reference>
<accession>B3MIE6</accession>
<evidence type="ECO:0000313" key="3">
    <source>
        <dbReference type="Proteomes" id="UP000007801"/>
    </source>
</evidence>
<dbReference type="PhylomeDB" id="B3MIE6"/>
<proteinExistence type="predicted"/>
<evidence type="ECO:0000256" key="1">
    <source>
        <dbReference type="SAM" id="SignalP"/>
    </source>
</evidence>
<keyword evidence="1" id="KW-0732">Signal</keyword>
<organism evidence="2 3">
    <name type="scientific">Drosophila ananassae</name>
    <name type="common">Fruit fly</name>
    <dbReference type="NCBI Taxonomy" id="7217"/>
    <lineage>
        <taxon>Eukaryota</taxon>
        <taxon>Metazoa</taxon>
        <taxon>Ecdysozoa</taxon>
        <taxon>Arthropoda</taxon>
        <taxon>Hexapoda</taxon>
        <taxon>Insecta</taxon>
        <taxon>Pterygota</taxon>
        <taxon>Neoptera</taxon>
        <taxon>Endopterygota</taxon>
        <taxon>Diptera</taxon>
        <taxon>Brachycera</taxon>
        <taxon>Muscomorpha</taxon>
        <taxon>Ephydroidea</taxon>
        <taxon>Drosophilidae</taxon>
        <taxon>Drosophila</taxon>
        <taxon>Sophophora</taxon>
    </lineage>
</organism>
<name>B3MIE6_DROAN</name>
<evidence type="ECO:0000313" key="2">
    <source>
        <dbReference type="EMBL" id="EDV36994.1"/>
    </source>
</evidence>
<sequence length="124" mass="13821">MSGTIVSTLLLILLINWTTSAPADPGYILVPRIDHDGFLLEPQNNQYYLRIDNYEGGFREETGEQIAPGILLVHGRTTEQFPDRKTLKVTYEAGPNGYQAKYTYGETELVIQHLPPVVLKTASG</sequence>
<protein>
    <submittedName>
        <fullName evidence="2">Uncharacterized protein</fullName>
    </submittedName>
</protein>
<dbReference type="AlphaFoldDB" id="B3MIE6"/>
<keyword evidence="3" id="KW-1185">Reference proteome</keyword>
<dbReference type="HOGENOM" id="CLU_1994977_0_0_1"/>
<dbReference type="KEGG" id="dan:6494526"/>
<gene>
    <name evidence="2" type="primary">Dana\GF11662</name>
    <name evidence="2" type="synonym">dana_GLEANR_11702</name>
    <name evidence="2" type="ORF">GF11662</name>
</gene>